<evidence type="ECO:0000256" key="1">
    <source>
        <dbReference type="SAM" id="MobiDB-lite"/>
    </source>
</evidence>
<dbReference type="RefSeq" id="XP_007400597.1">
    <property type="nucleotide sequence ID" value="XM_007400535.1"/>
</dbReference>
<evidence type="ECO:0000313" key="2">
    <source>
        <dbReference type="EMBL" id="EKM51458.1"/>
    </source>
</evidence>
<dbReference type="AlphaFoldDB" id="K5VJE6"/>
<dbReference type="GeneID" id="18918594"/>
<reference evidence="2 3" key="1">
    <citation type="journal article" date="2012" name="BMC Genomics">
        <title>Comparative genomics of the white-rot fungi, Phanerochaete carnosa and P. chrysosporium, to elucidate the genetic basis of the distinct wood types they colonize.</title>
        <authorList>
            <person name="Suzuki H."/>
            <person name="MacDonald J."/>
            <person name="Syed K."/>
            <person name="Salamov A."/>
            <person name="Hori C."/>
            <person name="Aerts A."/>
            <person name="Henrissat B."/>
            <person name="Wiebenga A."/>
            <person name="vanKuyk P.A."/>
            <person name="Barry K."/>
            <person name="Lindquist E."/>
            <person name="LaButti K."/>
            <person name="Lapidus A."/>
            <person name="Lucas S."/>
            <person name="Coutinho P."/>
            <person name="Gong Y."/>
            <person name="Samejima M."/>
            <person name="Mahadevan R."/>
            <person name="Abou-Zaid M."/>
            <person name="de Vries R.P."/>
            <person name="Igarashi K."/>
            <person name="Yadav J.S."/>
            <person name="Grigoriev I.V."/>
            <person name="Master E.R."/>
        </authorList>
    </citation>
    <scope>NUCLEOTIDE SEQUENCE [LARGE SCALE GENOMIC DNA]</scope>
    <source>
        <strain evidence="2 3">HHB-10118-sp</strain>
    </source>
</reference>
<keyword evidence="3" id="KW-1185">Reference proteome</keyword>
<dbReference type="KEGG" id="pco:PHACADRAFT_263595"/>
<feature type="region of interest" description="Disordered" evidence="1">
    <location>
        <begin position="1"/>
        <end position="20"/>
    </location>
</feature>
<organism evidence="2 3">
    <name type="scientific">Phanerochaete carnosa (strain HHB-10118-sp)</name>
    <name type="common">White-rot fungus</name>
    <name type="synonym">Peniophora carnosa</name>
    <dbReference type="NCBI Taxonomy" id="650164"/>
    <lineage>
        <taxon>Eukaryota</taxon>
        <taxon>Fungi</taxon>
        <taxon>Dikarya</taxon>
        <taxon>Basidiomycota</taxon>
        <taxon>Agaricomycotina</taxon>
        <taxon>Agaricomycetes</taxon>
        <taxon>Polyporales</taxon>
        <taxon>Phanerochaetaceae</taxon>
        <taxon>Phanerochaete</taxon>
    </lineage>
</organism>
<dbReference type="EMBL" id="JH930477">
    <property type="protein sequence ID" value="EKM51458.1"/>
    <property type="molecule type" value="Genomic_DNA"/>
</dbReference>
<dbReference type="HOGENOM" id="CLU_1768755_0_0_1"/>
<accession>K5VJE6</accession>
<dbReference type="Proteomes" id="UP000008370">
    <property type="component" value="Unassembled WGS sequence"/>
</dbReference>
<name>K5VJE6_PHACS</name>
<protein>
    <submittedName>
        <fullName evidence="2">Uncharacterized protein</fullName>
    </submittedName>
</protein>
<evidence type="ECO:0000313" key="3">
    <source>
        <dbReference type="Proteomes" id="UP000008370"/>
    </source>
</evidence>
<proteinExistence type="predicted"/>
<gene>
    <name evidence="2" type="ORF">PHACADRAFT_263595</name>
</gene>
<dbReference type="OrthoDB" id="2789563at2759"/>
<dbReference type="InParanoid" id="K5VJE6"/>
<sequence length="147" mass="17077">MSPGDSAVEADDNTADHEHPQRALRDEFCRIMVHDKAHLAPPKELWTRHNITQLDMNVGRPVPLFQESAARRHAFEFLGWYRIVRWELCKGGSKEVRAFVAKRKVSQVDKPWEYWTGVLGHDWARVELEKVNDSSLCNPMEGRSQNR</sequence>